<gene>
    <name evidence="1" type="ORF">GH815_06950</name>
</gene>
<dbReference type="EMBL" id="WJPO01000007">
    <property type="protein sequence ID" value="MRH20726.1"/>
    <property type="molecule type" value="Genomic_DNA"/>
</dbReference>
<reference evidence="1 2" key="1">
    <citation type="submission" date="2019-11" db="EMBL/GenBank/DDBJ databases">
        <title>Draft Whole-Genome sequence of the marine photosynthetic bacterium Rhodovulum strictum DSM 11289.</title>
        <authorList>
            <person name="Kyndt J.A."/>
            <person name="Meyer T.E."/>
        </authorList>
    </citation>
    <scope>NUCLEOTIDE SEQUENCE [LARGE SCALE GENOMIC DNA]</scope>
    <source>
        <strain evidence="1 2">DSM 11289</strain>
    </source>
</reference>
<dbReference type="Proteomes" id="UP000466730">
    <property type="component" value="Unassembled WGS sequence"/>
</dbReference>
<evidence type="ECO:0000313" key="1">
    <source>
        <dbReference type="EMBL" id="MRH20726.1"/>
    </source>
</evidence>
<dbReference type="InterPro" id="IPR027266">
    <property type="entry name" value="TrmE/GcvT-like"/>
</dbReference>
<accession>A0A844B2X3</accession>
<name>A0A844B2X3_9RHOB</name>
<dbReference type="Pfam" id="PF04268">
    <property type="entry name" value="SoxG"/>
    <property type="match status" value="1"/>
</dbReference>
<comment type="caution">
    <text evidence="1">The sequence shown here is derived from an EMBL/GenBank/DDBJ whole genome shotgun (WGS) entry which is preliminary data.</text>
</comment>
<dbReference type="Gene3D" id="3.30.70.1520">
    <property type="entry name" value="Heterotetrameric sarcosine oxidase"/>
    <property type="match status" value="1"/>
</dbReference>
<dbReference type="OrthoDB" id="9814782at2"/>
<dbReference type="Gene3D" id="3.30.1360.120">
    <property type="entry name" value="Probable tRNA modification gtpase trme, domain 1"/>
    <property type="match status" value="1"/>
</dbReference>
<sequence length="168" mass="18079">MQVTVEELAPVARFSLRVRDKGVAAVGKALGLTLPGRIGERADRGDLAVLCLGPDEWLLTAPEEARAGIVADLAGIYARAPHSLTDISHREVGFRISGPAAATLLSMGCPRDLDRLAPGRGVRTLFDSASVILWRDGPDMFRMDVWRSFAPHVRSLLEIGQQELAAGL</sequence>
<proteinExistence type="predicted"/>
<dbReference type="InterPro" id="IPR007375">
    <property type="entry name" value="SoxG"/>
</dbReference>
<protein>
    <submittedName>
        <fullName evidence="1">Sarcosine oxidase subunit gamma</fullName>
    </submittedName>
</protein>
<keyword evidence="2" id="KW-1185">Reference proteome</keyword>
<dbReference type="RefSeq" id="WP_153748031.1">
    <property type="nucleotide sequence ID" value="NZ_BAAADI010000049.1"/>
</dbReference>
<evidence type="ECO:0000313" key="2">
    <source>
        <dbReference type="Proteomes" id="UP000466730"/>
    </source>
</evidence>
<dbReference type="AlphaFoldDB" id="A0A844B2X3"/>
<dbReference type="SUPFAM" id="SSF103025">
    <property type="entry name" value="Folate-binding domain"/>
    <property type="match status" value="1"/>
</dbReference>
<organism evidence="1 2">
    <name type="scientific">Rhodovulum strictum</name>
    <dbReference type="NCBI Taxonomy" id="58314"/>
    <lineage>
        <taxon>Bacteria</taxon>
        <taxon>Pseudomonadati</taxon>
        <taxon>Pseudomonadota</taxon>
        <taxon>Alphaproteobacteria</taxon>
        <taxon>Rhodobacterales</taxon>
        <taxon>Paracoccaceae</taxon>
        <taxon>Rhodovulum</taxon>
    </lineage>
</organism>